<reference evidence="3" key="1">
    <citation type="submission" date="2017-02" db="UniProtKB">
        <authorList>
            <consortium name="WormBaseParasite"/>
        </authorList>
    </citation>
    <scope>IDENTIFICATION</scope>
</reference>
<keyword evidence="2" id="KW-1185">Reference proteome</keyword>
<organism evidence="2 3">
    <name type="scientific">Strongyloides papillosus</name>
    <name type="common">Intestinal threadworm</name>
    <dbReference type="NCBI Taxonomy" id="174720"/>
    <lineage>
        <taxon>Eukaryota</taxon>
        <taxon>Metazoa</taxon>
        <taxon>Ecdysozoa</taxon>
        <taxon>Nematoda</taxon>
        <taxon>Chromadorea</taxon>
        <taxon>Rhabditida</taxon>
        <taxon>Tylenchina</taxon>
        <taxon>Panagrolaimomorpha</taxon>
        <taxon>Strongyloidoidea</taxon>
        <taxon>Strongyloididae</taxon>
        <taxon>Strongyloides</taxon>
    </lineage>
</organism>
<protein>
    <submittedName>
        <fullName evidence="3">Serine/threonine protein kinase</fullName>
    </submittedName>
</protein>
<name>A0A0N5BVQ6_STREA</name>
<dbReference type="AlphaFoldDB" id="A0A0N5BVQ6"/>
<sequence length="449" mass="51864">MDKPTLLSAEKSDCQSCIATAESEQRGSTKITPNNQLNISEEDIEKFKSSLRLEGNLRTYNNDSTKQKSPDVSTSIVSKEEESKNAPFLKNNDGSKITVIDSSSRNNYNHSSNKPNAPFGGFNNNIKNENNLSLVFNDHSAKNKYDINTMKLPTIEEIKYAVQNPKCDIKFSFYELFKKLNENHENDVRSVINECIKHVLCQDITKIIMYFLDGQLETDRTVMEYLTLDTYGIDTTEFENVAGFSFNNVIEWGIGNDYFTKLDNYKIMLKKKSNNFEKDIFCEENLNIHNKKNEKEGRESDISTLANDSLLINEIKGKMILLYVLYMGPPEKIYPIPQFDNNIFYFCDEPLDENFCKKYFNCDCFEDVCSKYFDNAIEVKKENGTIFFVLNKKENELWEMFCVNVEKYAAITGKEVDITSISQIPKETNITKNIFGIWIPKDIKFSDLF</sequence>
<evidence type="ECO:0000256" key="1">
    <source>
        <dbReference type="SAM" id="MobiDB-lite"/>
    </source>
</evidence>
<accession>A0A0N5BVQ6</accession>
<evidence type="ECO:0000313" key="2">
    <source>
        <dbReference type="Proteomes" id="UP000046392"/>
    </source>
</evidence>
<dbReference type="WBParaSite" id="SPAL_0000991200.1">
    <property type="protein sequence ID" value="SPAL_0000991200.1"/>
    <property type="gene ID" value="SPAL_0000991200"/>
</dbReference>
<dbReference type="Proteomes" id="UP000046392">
    <property type="component" value="Unplaced"/>
</dbReference>
<evidence type="ECO:0000313" key="3">
    <source>
        <dbReference type="WBParaSite" id="SPAL_0000991200.1"/>
    </source>
</evidence>
<feature type="region of interest" description="Disordered" evidence="1">
    <location>
        <begin position="60"/>
        <end position="96"/>
    </location>
</feature>
<proteinExistence type="predicted"/>